<feature type="domain" description="CAAX prenyl protease 2/Lysostaphin resistance protein A-like" evidence="2">
    <location>
        <begin position="160"/>
        <end position="247"/>
    </location>
</feature>
<keyword evidence="3" id="KW-0482">Metalloprotease</keyword>
<sequence length="318" mass="36425">MMNRNSGKFSYSTQLGILLGLIGGGVVLGSIISVVIWLAMTGREVGTLSTDIFNPKYYNAIMWMQAVSTFMMFFLPVYLFALISYRDPVRFMGFNTRFNYRQVLMVIAILILTFPLSGALAEITKLIPIPHSWEVYFKAKEAERMTEEKALININSFPRYLISMVIIALLPAIFEEVCFRGGIQNILTRWFKGPWIAIILTSIIFSAVHISYYGFFVRFALGIFLGLVFYYSGSLWLSILFHFLYNGVQVTVLYIVTMTSGPAAQSKDIEENFPIWAGVIALILLIFSFQKFREFSLAEQQKYRIPEEDPDDFHNWIA</sequence>
<name>A0A3M9NM81_9BACT</name>
<accession>A0A3M9NM81</accession>
<feature type="transmembrane region" description="Helical" evidence="1">
    <location>
        <begin position="219"/>
        <end position="236"/>
    </location>
</feature>
<reference evidence="3 4" key="1">
    <citation type="submission" date="2018-11" db="EMBL/GenBank/DDBJ databases">
        <title>Draft genome sequence of Ferruginibacter sp. BO-59.</title>
        <authorList>
            <person name="Im W.T."/>
        </authorList>
    </citation>
    <scope>NUCLEOTIDE SEQUENCE [LARGE SCALE GENOMIC DNA]</scope>
    <source>
        <strain evidence="3 4">BO-59</strain>
    </source>
</reference>
<keyword evidence="4" id="KW-1185">Reference proteome</keyword>
<feature type="transmembrane region" description="Helical" evidence="1">
    <location>
        <begin position="103"/>
        <end position="121"/>
    </location>
</feature>
<evidence type="ECO:0000259" key="2">
    <source>
        <dbReference type="Pfam" id="PF02517"/>
    </source>
</evidence>
<dbReference type="GO" id="GO:0006508">
    <property type="term" value="P:proteolysis"/>
    <property type="evidence" value="ECO:0007669"/>
    <property type="project" value="UniProtKB-KW"/>
</dbReference>
<dbReference type="EMBL" id="RJJR01000002">
    <property type="protein sequence ID" value="RNI38892.1"/>
    <property type="molecule type" value="Genomic_DNA"/>
</dbReference>
<keyword evidence="1" id="KW-0472">Membrane</keyword>
<feature type="transmembrane region" description="Helical" evidence="1">
    <location>
        <begin position="273"/>
        <end position="292"/>
    </location>
</feature>
<feature type="transmembrane region" description="Helical" evidence="1">
    <location>
        <begin position="157"/>
        <end position="174"/>
    </location>
</feature>
<dbReference type="PANTHER" id="PTHR43592">
    <property type="entry name" value="CAAX AMINO TERMINAL PROTEASE"/>
    <property type="match status" value="1"/>
</dbReference>
<dbReference type="GO" id="GO:0008237">
    <property type="term" value="F:metallopeptidase activity"/>
    <property type="evidence" value="ECO:0007669"/>
    <property type="project" value="UniProtKB-KW"/>
</dbReference>
<feature type="transmembrane region" description="Helical" evidence="1">
    <location>
        <begin position="15"/>
        <end position="40"/>
    </location>
</feature>
<dbReference type="RefSeq" id="WP_123119455.1">
    <property type="nucleotide sequence ID" value="NZ_RJJR01000002.1"/>
</dbReference>
<organism evidence="3 4">
    <name type="scientific">Hanamia caeni</name>
    <dbReference type="NCBI Taxonomy" id="2294116"/>
    <lineage>
        <taxon>Bacteria</taxon>
        <taxon>Pseudomonadati</taxon>
        <taxon>Bacteroidota</taxon>
        <taxon>Chitinophagia</taxon>
        <taxon>Chitinophagales</taxon>
        <taxon>Chitinophagaceae</taxon>
        <taxon>Hanamia</taxon>
    </lineage>
</organism>
<keyword evidence="1" id="KW-1133">Transmembrane helix</keyword>
<dbReference type="PANTHER" id="PTHR43592:SF15">
    <property type="entry name" value="CAAX AMINO TERMINAL PROTEASE FAMILY PROTEIN"/>
    <property type="match status" value="1"/>
</dbReference>
<evidence type="ECO:0000313" key="4">
    <source>
        <dbReference type="Proteomes" id="UP000267223"/>
    </source>
</evidence>
<evidence type="ECO:0000313" key="3">
    <source>
        <dbReference type="EMBL" id="RNI38892.1"/>
    </source>
</evidence>
<keyword evidence="3" id="KW-0378">Hydrolase</keyword>
<dbReference type="Pfam" id="PF02517">
    <property type="entry name" value="Rce1-like"/>
    <property type="match status" value="1"/>
</dbReference>
<keyword evidence="3" id="KW-0645">Protease</keyword>
<gene>
    <name evidence="3" type="ORF">EFY79_04305</name>
</gene>
<evidence type="ECO:0000256" key="1">
    <source>
        <dbReference type="SAM" id="Phobius"/>
    </source>
</evidence>
<feature type="transmembrane region" description="Helical" evidence="1">
    <location>
        <begin position="195"/>
        <end position="213"/>
    </location>
</feature>
<proteinExistence type="predicted"/>
<protein>
    <submittedName>
        <fullName evidence="3">CPBP family intramembrane metalloprotease</fullName>
    </submittedName>
</protein>
<keyword evidence="1" id="KW-0812">Transmembrane</keyword>
<dbReference type="InterPro" id="IPR003675">
    <property type="entry name" value="Rce1/LyrA-like_dom"/>
</dbReference>
<feature type="transmembrane region" description="Helical" evidence="1">
    <location>
        <begin position="243"/>
        <end position="261"/>
    </location>
</feature>
<dbReference type="Proteomes" id="UP000267223">
    <property type="component" value="Unassembled WGS sequence"/>
</dbReference>
<feature type="transmembrane region" description="Helical" evidence="1">
    <location>
        <begin position="60"/>
        <end position="83"/>
    </location>
</feature>
<dbReference type="OrthoDB" id="1523022at2"/>
<comment type="caution">
    <text evidence="3">The sequence shown here is derived from an EMBL/GenBank/DDBJ whole genome shotgun (WGS) entry which is preliminary data.</text>
</comment>
<dbReference type="AlphaFoldDB" id="A0A3M9NM81"/>
<dbReference type="GO" id="GO:0080120">
    <property type="term" value="P:CAAX-box protein maturation"/>
    <property type="evidence" value="ECO:0007669"/>
    <property type="project" value="UniProtKB-ARBA"/>
</dbReference>
<dbReference type="GO" id="GO:0004175">
    <property type="term" value="F:endopeptidase activity"/>
    <property type="evidence" value="ECO:0007669"/>
    <property type="project" value="UniProtKB-ARBA"/>
</dbReference>